<feature type="region of interest" description="Disordered" evidence="7">
    <location>
        <begin position="1010"/>
        <end position="1053"/>
    </location>
</feature>
<dbReference type="GO" id="GO:0016042">
    <property type="term" value="P:lipid catabolic process"/>
    <property type="evidence" value="ECO:0007669"/>
    <property type="project" value="UniProtKB-KW"/>
</dbReference>
<dbReference type="OrthoDB" id="269822at2759"/>
<dbReference type="Gene3D" id="2.60.40.150">
    <property type="entry name" value="C2 domain"/>
    <property type="match status" value="1"/>
</dbReference>
<dbReference type="GeneID" id="54421439"/>
<protein>
    <recommendedName>
        <fullName evidence="1 6">Phosphoinositide phospholipase C</fullName>
        <ecNumber evidence="1 6">3.1.4.11</ecNumber>
    </recommendedName>
</protein>
<feature type="compositionally biased region" description="Low complexity" evidence="7">
    <location>
        <begin position="658"/>
        <end position="668"/>
    </location>
</feature>
<evidence type="ECO:0000313" key="11">
    <source>
        <dbReference type="Proteomes" id="UP000504638"/>
    </source>
</evidence>
<dbReference type="AlphaFoldDB" id="A0A6G1FRL6"/>
<dbReference type="CDD" id="cd08598">
    <property type="entry name" value="PI-PLC1c_yeast"/>
    <property type="match status" value="1"/>
</dbReference>
<dbReference type="InterPro" id="IPR001711">
    <property type="entry name" value="PLipase_C_Pinositol-sp_Y"/>
</dbReference>
<dbReference type="SUPFAM" id="SSF47473">
    <property type="entry name" value="EF-hand"/>
    <property type="match status" value="1"/>
</dbReference>
<dbReference type="PROSITE" id="PS50008">
    <property type="entry name" value="PIPLC_Y_DOMAIN"/>
    <property type="match status" value="1"/>
</dbReference>
<name>A0A6G1FRL6_9PEZI</name>
<dbReference type="GO" id="GO:0048015">
    <property type="term" value="P:phosphatidylinositol-mediated signaling"/>
    <property type="evidence" value="ECO:0007669"/>
    <property type="project" value="TreeGrafter"/>
</dbReference>
<dbReference type="SUPFAM" id="SSF50729">
    <property type="entry name" value="PH domain-like"/>
    <property type="match status" value="1"/>
</dbReference>
<evidence type="ECO:0000313" key="10">
    <source>
        <dbReference type="EMBL" id="KAF1808319.1"/>
    </source>
</evidence>
<dbReference type="PANTHER" id="PTHR10336">
    <property type="entry name" value="PHOSPHOINOSITIDE-SPECIFIC PHOSPHOLIPASE C FAMILY PROTEIN"/>
    <property type="match status" value="1"/>
</dbReference>
<evidence type="ECO:0000256" key="4">
    <source>
        <dbReference type="ARBA" id="ARBA00023098"/>
    </source>
</evidence>
<dbReference type="Proteomes" id="UP000504638">
    <property type="component" value="Unplaced"/>
</dbReference>
<evidence type="ECO:0000259" key="9">
    <source>
        <dbReference type="PROSITE" id="PS50008"/>
    </source>
</evidence>
<dbReference type="PANTHER" id="PTHR10336:SF36">
    <property type="entry name" value="1-PHOSPHATIDYLINOSITOL 4,5-BISPHOSPHATE PHOSPHODIESTERASE BETA-4"/>
    <property type="match status" value="1"/>
</dbReference>
<evidence type="ECO:0000256" key="1">
    <source>
        <dbReference type="ARBA" id="ARBA00012368"/>
    </source>
</evidence>
<feature type="compositionally biased region" description="Basic and acidic residues" evidence="7">
    <location>
        <begin position="77"/>
        <end position="86"/>
    </location>
</feature>
<dbReference type="InterPro" id="IPR011993">
    <property type="entry name" value="PH-like_dom_sf"/>
</dbReference>
<gene>
    <name evidence="10 12" type="ORF">P152DRAFT_469085</name>
</gene>
<dbReference type="PROSITE" id="PS50004">
    <property type="entry name" value="C2"/>
    <property type="match status" value="1"/>
</dbReference>
<accession>A0A6G1FRL6</accession>
<evidence type="ECO:0000256" key="5">
    <source>
        <dbReference type="ARBA" id="ARBA00023224"/>
    </source>
</evidence>
<dbReference type="InterPro" id="IPR037755">
    <property type="entry name" value="Plc1_PH"/>
</dbReference>
<comment type="catalytic activity">
    <reaction evidence="6">
        <text>a 1,2-diacyl-sn-glycero-3-phospho-(1D-myo-inositol-4,5-bisphosphate) + H2O = 1D-myo-inositol 1,4,5-trisphosphate + a 1,2-diacyl-sn-glycerol + H(+)</text>
        <dbReference type="Rhea" id="RHEA:33179"/>
        <dbReference type="ChEBI" id="CHEBI:15377"/>
        <dbReference type="ChEBI" id="CHEBI:15378"/>
        <dbReference type="ChEBI" id="CHEBI:17815"/>
        <dbReference type="ChEBI" id="CHEBI:58456"/>
        <dbReference type="ChEBI" id="CHEBI:203600"/>
        <dbReference type="EC" id="3.1.4.11"/>
    </reaction>
</comment>
<dbReference type="GO" id="GO:0004435">
    <property type="term" value="F:phosphatidylinositol-4,5-bisphosphate phospholipase C activity"/>
    <property type="evidence" value="ECO:0007669"/>
    <property type="project" value="UniProtKB-EC"/>
</dbReference>
<feature type="compositionally biased region" description="Polar residues" evidence="7">
    <location>
        <begin position="8"/>
        <end position="21"/>
    </location>
</feature>
<dbReference type="EC" id="3.1.4.11" evidence="1 6"/>
<dbReference type="Gene3D" id="2.30.29.30">
    <property type="entry name" value="Pleckstrin-homology domain (PH domain)/Phosphotyrosine-binding domain (PTB)"/>
    <property type="match status" value="1"/>
</dbReference>
<proteinExistence type="predicted"/>
<evidence type="ECO:0000259" key="8">
    <source>
        <dbReference type="PROSITE" id="PS50004"/>
    </source>
</evidence>
<dbReference type="InterPro" id="IPR001192">
    <property type="entry name" value="PI-PLC_fam"/>
</dbReference>
<dbReference type="Gene3D" id="1.10.238.10">
    <property type="entry name" value="EF-hand"/>
    <property type="match status" value="1"/>
</dbReference>
<evidence type="ECO:0000256" key="7">
    <source>
        <dbReference type="SAM" id="MobiDB-lite"/>
    </source>
</evidence>
<sequence>MAAPSEFPETSMTSPGSQVISSPSAMAEAVAINQRGPGLLRRLSRGARGAQTKLSMRRTSVSRATRDQSAGPVMLRRRSDSNRDMTDGTMDVSDLDLDIREDEAIEDLGETISQDSVSNALHIYKSPSVGSMADSGELGGDGPTRSHILQQGMFLTKVNRKKTKKIMFRLDFDAAKICWESSKDLYIDDIRDIRKGEEARHDREERRVSEDEARRWFTIVYSDPEKQKGRHTKTLHLIAETEHALFLWTQALDFLSRSRVKFMQGLHADPETVLRDLWMVAMQKRFGGSEHREEDERVDLASVKQICRNLHIHCSDHALKEHFDRNDVDRAKSLSFAQFQRFVGDMQERKDLRGIFGRALRAGEVELDKESFFQFLRGHQGARIESDVAHWTTLFHKYARIGRPKNGGASPSQSGSAYTTMNHHGFQAYMTSTENLAIDPPKLRAVLDRPLNEYFISSSHNTYLSGRQVVGESSTEPYISSLNKGCRCVEIDCWDGADGEPIVTHGHSWTSSVPFLKVINVISEYAFRASDYPLILSLEVHCSNEQQAKMANIMKETFGSKLVLEPLSSGSTMLPSPEQLRNKILIKVKAPTAMPRSSSTSENAPVRRARGLSSPFSRPIPIHPIPQKSYSVPLSSPPSMSPPDRLGNFWQQPKSNISSVTSVTPPSSAEESDQTEHLARKQQERKRSHTSKIVPVLGKLGVYLQGFSFDDFKSTEATNFNHIFSFSERKFDPITRDAMKKPELEKHNMQYLMRVYPHNLRVRSENFDPLKAWRRGVQMVALNWQTYDLGMQINDAMFAGGTDCTGFVLKPADMRPSESANRHQLNQYPYKKAKKLVKFTVEIMSAQRLPCPKDSSIDANINPYVEIEMHCAEDKGRNVASGEGGMDASARNGISGIGSPVTKRTKIVSNNGFNPSFNESVTMTLETKYPSLVFIRWTVFNSTSAEKVTNKVALGTFTAKLSSLRTGYRHLPLYDNNGEQFLMSTLFCRILKEDHVDVGEVSSPTICAPATSTVPLHKSPSLPTSPPPEKKREILGDSVGGVPGSPTQRSTFS</sequence>
<dbReference type="EMBL" id="ML975186">
    <property type="protein sequence ID" value="KAF1808319.1"/>
    <property type="molecule type" value="Genomic_DNA"/>
</dbReference>
<dbReference type="SMART" id="SM00148">
    <property type="entry name" value="PLCXc"/>
    <property type="match status" value="1"/>
</dbReference>
<dbReference type="PRINTS" id="PR00390">
    <property type="entry name" value="PHPHLIPASEC"/>
</dbReference>
<dbReference type="SUPFAM" id="SSF49562">
    <property type="entry name" value="C2 domain (Calcium/lipid-binding domain, CaLB)"/>
    <property type="match status" value="1"/>
</dbReference>
<reference evidence="10 12" key="1">
    <citation type="submission" date="2020-01" db="EMBL/GenBank/DDBJ databases">
        <authorList>
            <consortium name="DOE Joint Genome Institute"/>
            <person name="Haridas S."/>
            <person name="Albert R."/>
            <person name="Binder M."/>
            <person name="Bloem J."/>
            <person name="Labutti K."/>
            <person name="Salamov A."/>
            <person name="Andreopoulos B."/>
            <person name="Baker S.E."/>
            <person name="Barry K."/>
            <person name="Bills G."/>
            <person name="Bluhm B.H."/>
            <person name="Cannon C."/>
            <person name="Castanera R."/>
            <person name="Culley D.E."/>
            <person name="Daum C."/>
            <person name="Ezra D."/>
            <person name="Gonzalez J.B."/>
            <person name="Henrissat B."/>
            <person name="Kuo A."/>
            <person name="Liang C."/>
            <person name="Lipzen A."/>
            <person name="Lutzoni F."/>
            <person name="Magnuson J."/>
            <person name="Mondo S."/>
            <person name="Nolan M."/>
            <person name="Ohm R."/>
            <person name="Pangilinan J."/>
            <person name="Park H.-J."/>
            <person name="Ramirez L."/>
            <person name="Alfaro M."/>
            <person name="Sun H."/>
            <person name="Tritt A."/>
            <person name="Yoshinaga Y."/>
            <person name="Zwiers L.-H."/>
            <person name="Turgeon B.G."/>
            <person name="Goodwin S.B."/>
            <person name="Spatafora J.W."/>
            <person name="Crous P.W."/>
            <person name="Grigoriev I.V."/>
        </authorList>
    </citation>
    <scope>NUCLEOTIDE SEQUENCE</scope>
    <source>
        <strain evidence="10 12">CBS 781.70</strain>
    </source>
</reference>
<dbReference type="SUPFAM" id="SSF51695">
    <property type="entry name" value="PLC-like phosphodiesterases"/>
    <property type="match status" value="1"/>
</dbReference>
<dbReference type="Gene3D" id="3.20.20.190">
    <property type="entry name" value="Phosphatidylinositol (PI) phosphodiesterase"/>
    <property type="match status" value="1"/>
</dbReference>
<reference evidence="12" key="2">
    <citation type="submission" date="2020-04" db="EMBL/GenBank/DDBJ databases">
        <authorList>
            <consortium name="NCBI Genome Project"/>
        </authorList>
    </citation>
    <scope>NUCLEOTIDE SEQUENCE</scope>
    <source>
        <strain evidence="12">CBS 781.70</strain>
    </source>
</reference>
<dbReference type="InterPro" id="IPR000909">
    <property type="entry name" value="PLipase_C_PInositol-sp_X_dom"/>
</dbReference>
<feature type="region of interest" description="Disordered" evidence="7">
    <location>
        <begin position="591"/>
        <end position="690"/>
    </location>
</feature>
<dbReference type="Pfam" id="PF00168">
    <property type="entry name" value="C2"/>
    <property type="match status" value="1"/>
</dbReference>
<feature type="domain" description="PI-PLC Y-box" evidence="9">
    <location>
        <begin position="697"/>
        <end position="815"/>
    </location>
</feature>
<dbReference type="CDD" id="cd00275">
    <property type="entry name" value="C2_PLC_like"/>
    <property type="match status" value="1"/>
</dbReference>
<dbReference type="PROSITE" id="PS50007">
    <property type="entry name" value="PIPLC_X_DOMAIN"/>
    <property type="match status" value="1"/>
</dbReference>
<dbReference type="FunFam" id="3.20.20.190:FF:000049">
    <property type="entry name" value="Phosphoinositide phospholipase C"/>
    <property type="match status" value="1"/>
</dbReference>
<reference evidence="12" key="3">
    <citation type="submission" date="2025-04" db="UniProtKB">
        <authorList>
            <consortium name="RefSeq"/>
        </authorList>
    </citation>
    <scope>IDENTIFICATION</scope>
    <source>
        <strain evidence="12">CBS 781.70</strain>
    </source>
</reference>
<dbReference type="InterPro" id="IPR035892">
    <property type="entry name" value="C2_domain_sf"/>
</dbReference>
<feature type="domain" description="C2" evidence="8">
    <location>
        <begin position="819"/>
        <end position="975"/>
    </location>
</feature>
<keyword evidence="3 6" id="KW-0442">Lipid degradation</keyword>
<dbReference type="SMART" id="SM00149">
    <property type="entry name" value="PLCYc"/>
    <property type="match status" value="1"/>
</dbReference>
<evidence type="ECO:0000313" key="12">
    <source>
        <dbReference type="RefSeq" id="XP_033529950.1"/>
    </source>
</evidence>
<feature type="compositionally biased region" description="Polar residues" evidence="7">
    <location>
        <begin position="52"/>
        <end position="63"/>
    </location>
</feature>
<keyword evidence="4 6" id="KW-0443">Lipid metabolism</keyword>
<evidence type="ECO:0000256" key="3">
    <source>
        <dbReference type="ARBA" id="ARBA00022963"/>
    </source>
</evidence>
<feature type="region of interest" description="Disordered" evidence="7">
    <location>
        <begin position="40"/>
        <end position="90"/>
    </location>
</feature>
<dbReference type="GO" id="GO:0051209">
    <property type="term" value="P:release of sequestered calcium ion into cytosol"/>
    <property type="evidence" value="ECO:0007669"/>
    <property type="project" value="TreeGrafter"/>
</dbReference>
<dbReference type="CDD" id="cd13360">
    <property type="entry name" value="PH_PLC_fungal"/>
    <property type="match status" value="1"/>
</dbReference>
<evidence type="ECO:0000256" key="6">
    <source>
        <dbReference type="RuleBase" id="RU361133"/>
    </source>
</evidence>
<organism evidence="10">
    <name type="scientific">Eremomyces bilateralis CBS 781.70</name>
    <dbReference type="NCBI Taxonomy" id="1392243"/>
    <lineage>
        <taxon>Eukaryota</taxon>
        <taxon>Fungi</taxon>
        <taxon>Dikarya</taxon>
        <taxon>Ascomycota</taxon>
        <taxon>Pezizomycotina</taxon>
        <taxon>Dothideomycetes</taxon>
        <taxon>Dothideomycetes incertae sedis</taxon>
        <taxon>Eremomycetales</taxon>
        <taxon>Eremomycetaceae</taxon>
        <taxon>Eremomyces</taxon>
    </lineage>
</organism>
<keyword evidence="5" id="KW-0807">Transducer</keyword>
<keyword evidence="2 6" id="KW-0378">Hydrolase</keyword>
<dbReference type="RefSeq" id="XP_033529950.1">
    <property type="nucleotide sequence ID" value="XM_033680869.1"/>
</dbReference>
<feature type="compositionally biased region" description="Low complexity" evidence="7">
    <location>
        <begin position="40"/>
        <end position="49"/>
    </location>
</feature>
<dbReference type="Pfam" id="PF00388">
    <property type="entry name" value="PI-PLC-X"/>
    <property type="match status" value="1"/>
</dbReference>
<dbReference type="InterPro" id="IPR000008">
    <property type="entry name" value="C2_dom"/>
</dbReference>
<dbReference type="InterPro" id="IPR011992">
    <property type="entry name" value="EF-hand-dom_pair"/>
</dbReference>
<dbReference type="Pfam" id="PF00387">
    <property type="entry name" value="PI-PLC-Y"/>
    <property type="match status" value="1"/>
</dbReference>
<dbReference type="InterPro" id="IPR017946">
    <property type="entry name" value="PLC-like_Pdiesterase_TIM-brl"/>
</dbReference>
<dbReference type="SMART" id="SM00239">
    <property type="entry name" value="C2"/>
    <property type="match status" value="1"/>
</dbReference>
<keyword evidence="11" id="KW-1185">Reference proteome</keyword>
<feature type="region of interest" description="Disordered" evidence="7">
    <location>
        <begin position="1"/>
        <end position="21"/>
    </location>
</feature>
<evidence type="ECO:0000256" key="2">
    <source>
        <dbReference type="ARBA" id="ARBA00022801"/>
    </source>
</evidence>